<geneLocation type="mitochondrion" evidence="22"/>
<proteinExistence type="inferred from homology"/>
<evidence type="ECO:0000256" key="8">
    <source>
        <dbReference type="ARBA" id="ARBA00022692"/>
    </source>
</evidence>
<dbReference type="InterPro" id="IPR016174">
    <property type="entry name" value="Di-haem_cyt_TM"/>
</dbReference>
<evidence type="ECO:0000313" key="22">
    <source>
        <dbReference type="EMBL" id="ATN28901.1"/>
    </source>
</evidence>
<reference evidence="22" key="1">
    <citation type="submission" date="2017-07" db="EMBL/GenBank/DDBJ databases">
        <title>The complete mitochondrial genome of the Asian cavity nesting honey bee, Apis nuluensis Tingek (Insecta: Hymenoptera: Apidae).</title>
        <authorList>
            <person name="Eimanifar A."/>
            <person name="Kimball R.T."/>
            <person name="Braun E.L."/>
            <person name="Fuchs S."/>
            <person name="Grinewald B."/>
            <person name="Ellis J.D."/>
        </authorList>
    </citation>
    <scope>NUCLEOTIDE SEQUENCE</scope>
</reference>
<evidence type="ECO:0000256" key="18">
    <source>
        <dbReference type="PIRSR" id="PIRSR038885-2"/>
    </source>
</evidence>
<sequence>MKKYQNFFNSNEFLKMIMSTIYLPTPMNINYMWNFGSILGIFLMIQIVSGFILSMHYCPNIDIAFWSITNIMKDMNSGWLFRLIHMNGASFYFMMMYIHISRNMFYCSYKLSSVWGIGILILLISMAAAFMGYVLPWGQMSYWGATVITNLLSAIPYIGDTIVLWIWGGFSINNATLNRFFSLHFILPLVILFMVILHLFALHLTGSSNPLGSNYNNYKISFHPYFSIKDLLGFYIILFIFMMINFQYPYYLGDPDNFKIANPMNTPTHIKPEWYFLFAYSILRAIPNKLGGVIGLVMSILILYITILYNNKLMNNKFNLFNKIYYWMFINNFIMLTWLGKQLIEYPFIYINMFFTSTYFLYFFLSFYLSKLWENLIWKS</sequence>
<feature type="transmembrane region" description="Helical" evidence="19">
    <location>
        <begin position="346"/>
        <end position="369"/>
    </location>
</feature>
<dbReference type="InterPro" id="IPR030689">
    <property type="entry name" value="Cytochrome_b"/>
</dbReference>
<keyword evidence="10" id="KW-0999">Mitochondrion inner membrane</keyword>
<dbReference type="PIRSF" id="PIRSF038885">
    <property type="entry name" value="COB"/>
    <property type="match status" value="1"/>
</dbReference>
<dbReference type="InterPro" id="IPR027387">
    <property type="entry name" value="Cytb/b6-like_sf"/>
</dbReference>
<feature type="transmembrane region" description="Helical" evidence="19">
    <location>
        <begin position="226"/>
        <end position="248"/>
    </location>
</feature>
<dbReference type="CDD" id="cd00290">
    <property type="entry name" value="cytochrome_b_C"/>
    <property type="match status" value="1"/>
</dbReference>
<dbReference type="PROSITE" id="PS51003">
    <property type="entry name" value="CYTB_CTER"/>
    <property type="match status" value="1"/>
</dbReference>
<evidence type="ECO:0000256" key="4">
    <source>
        <dbReference type="ARBA" id="ARBA00013531"/>
    </source>
</evidence>
<keyword evidence="15 19" id="KW-0496">Mitochondrion</keyword>
<gene>
    <name evidence="22" type="primary">CYTB</name>
</gene>
<dbReference type="SUPFAM" id="SSF81648">
    <property type="entry name" value="a domain/subunit of cytochrome bc1 complex (Ubiquinol-cytochrome c reductase)"/>
    <property type="match status" value="1"/>
</dbReference>
<dbReference type="PROSITE" id="PS51002">
    <property type="entry name" value="CYTB_NTER"/>
    <property type="match status" value="1"/>
</dbReference>
<feature type="domain" description="Cytochrome b/b6 N-terminal region profile" evidence="20">
    <location>
        <begin position="1"/>
        <end position="211"/>
    </location>
</feature>
<evidence type="ECO:0000256" key="15">
    <source>
        <dbReference type="ARBA" id="ARBA00023128"/>
    </source>
</evidence>
<keyword evidence="6 18" id="KW-0349">Heme</keyword>
<feature type="transmembrane region" description="Helical" evidence="19">
    <location>
        <begin position="290"/>
        <end position="308"/>
    </location>
</feature>
<feature type="binding site" description="axial binding residue" evidence="18">
    <location>
        <position position="184"/>
    </location>
    <ligand>
        <name>heme b</name>
        <dbReference type="ChEBI" id="CHEBI:60344"/>
        <label>b562</label>
    </ligand>
    <ligandPart>
        <name>Fe</name>
        <dbReference type="ChEBI" id="CHEBI:18248"/>
    </ligandPart>
</feature>
<dbReference type="GO" id="GO:0016491">
    <property type="term" value="F:oxidoreductase activity"/>
    <property type="evidence" value="ECO:0007669"/>
    <property type="project" value="UniProtKB-UniRule"/>
</dbReference>
<comment type="similarity">
    <text evidence="19">Belongs to the cytochrome b family.</text>
</comment>
<feature type="transmembrane region" description="Helical" evidence="19">
    <location>
        <begin position="112"/>
        <end position="135"/>
    </location>
</feature>
<feature type="binding site" evidence="17">
    <location>
        <position position="203"/>
    </location>
    <ligand>
        <name>a ubiquinone</name>
        <dbReference type="ChEBI" id="CHEBI:16389"/>
    </ligand>
</feature>
<dbReference type="SUPFAM" id="SSF81342">
    <property type="entry name" value="Transmembrane di-heme cytochromes"/>
    <property type="match status" value="1"/>
</dbReference>
<keyword evidence="7 19" id="KW-0679">Respiratory chain</keyword>
<keyword evidence="13 18" id="KW-0408">Iron</keyword>
<evidence type="ECO:0000256" key="7">
    <source>
        <dbReference type="ARBA" id="ARBA00022660"/>
    </source>
</evidence>
<dbReference type="RefSeq" id="YP_009441417.1">
    <property type="nucleotide sequence ID" value="NC_036235.1"/>
</dbReference>
<name>A0A343L9S4_9HYME</name>
<dbReference type="CDD" id="cd00284">
    <property type="entry name" value="Cytochrome_b_N"/>
    <property type="match status" value="1"/>
</dbReference>
<dbReference type="EMBL" id="MF565375">
    <property type="protein sequence ID" value="ATN28901.1"/>
    <property type="molecule type" value="Genomic_DNA"/>
</dbReference>
<feature type="binding site" description="axial binding residue" evidence="18">
    <location>
        <position position="198"/>
    </location>
    <ligand>
        <name>heme b</name>
        <dbReference type="ChEBI" id="CHEBI:60344"/>
        <label>b566</label>
    </ligand>
    <ligandPart>
        <name>Fe</name>
        <dbReference type="ChEBI" id="CHEBI:18248"/>
    </ligandPart>
</feature>
<dbReference type="PANTHER" id="PTHR19271:SF16">
    <property type="entry name" value="CYTOCHROME B"/>
    <property type="match status" value="1"/>
</dbReference>
<dbReference type="InterPro" id="IPR048260">
    <property type="entry name" value="Cytochrome_b_C_euk/bac"/>
</dbReference>
<keyword evidence="5 19" id="KW-0813">Transport</keyword>
<evidence type="ECO:0000256" key="11">
    <source>
        <dbReference type="ARBA" id="ARBA00022982"/>
    </source>
</evidence>
<evidence type="ECO:0000256" key="2">
    <source>
        <dbReference type="ARBA" id="ARBA00004448"/>
    </source>
</evidence>
<evidence type="ECO:0000256" key="19">
    <source>
        <dbReference type="RuleBase" id="RU362117"/>
    </source>
</evidence>
<dbReference type="Gene3D" id="1.20.810.10">
    <property type="entry name" value="Cytochrome Bc1 Complex, Chain C"/>
    <property type="match status" value="1"/>
</dbReference>
<evidence type="ECO:0000256" key="5">
    <source>
        <dbReference type="ARBA" id="ARBA00022448"/>
    </source>
</evidence>
<dbReference type="GO" id="GO:0008121">
    <property type="term" value="F:quinol-cytochrome-c reductase activity"/>
    <property type="evidence" value="ECO:0007669"/>
    <property type="project" value="InterPro"/>
</dbReference>
<evidence type="ECO:0000256" key="10">
    <source>
        <dbReference type="ARBA" id="ARBA00022792"/>
    </source>
</evidence>
<dbReference type="GO" id="GO:0005743">
    <property type="term" value="C:mitochondrial inner membrane"/>
    <property type="evidence" value="ECO:0007669"/>
    <property type="project" value="UniProtKB-SubCell"/>
</dbReference>
<comment type="subcellular location">
    <subcellularLocation>
        <location evidence="2">Mitochondrion inner membrane</location>
        <topology evidence="2">Multi-pass membrane protein</topology>
    </subcellularLocation>
</comment>
<keyword evidence="8 19" id="KW-0812">Transmembrane</keyword>
<dbReference type="InterPro" id="IPR048259">
    <property type="entry name" value="Cytochrome_b_N_euk/bac"/>
</dbReference>
<dbReference type="InterPro" id="IPR036150">
    <property type="entry name" value="Cyt_b/b6_C_sf"/>
</dbReference>
<feature type="binding site" description="axial binding residue" evidence="18">
    <location>
        <position position="99"/>
    </location>
    <ligand>
        <name>heme b</name>
        <dbReference type="ChEBI" id="CHEBI:60344"/>
        <label>b566</label>
    </ligand>
    <ligandPart>
        <name>Fe</name>
        <dbReference type="ChEBI" id="CHEBI:18248"/>
    </ligandPart>
</feature>
<feature type="binding site" description="axial binding residue" evidence="18">
    <location>
        <position position="85"/>
    </location>
    <ligand>
        <name>heme b</name>
        <dbReference type="ChEBI" id="CHEBI:60344"/>
        <label>b562</label>
    </ligand>
    <ligandPart>
        <name>Fe</name>
        <dbReference type="ChEBI" id="CHEBI:18248"/>
    </ligandPart>
</feature>
<feature type="transmembrane region" description="Helical" evidence="19">
    <location>
        <begin position="180"/>
        <end position="205"/>
    </location>
</feature>
<dbReference type="GO" id="GO:0006122">
    <property type="term" value="P:mitochondrial electron transport, ubiquinol to cytochrome c"/>
    <property type="evidence" value="ECO:0007669"/>
    <property type="project" value="TreeGrafter"/>
</dbReference>
<evidence type="ECO:0000256" key="13">
    <source>
        <dbReference type="ARBA" id="ARBA00023004"/>
    </source>
</evidence>
<dbReference type="Pfam" id="PF00032">
    <property type="entry name" value="Cytochrom_B_C"/>
    <property type="match status" value="1"/>
</dbReference>
<keyword evidence="11 19" id="KW-0249">Electron transport</keyword>
<keyword evidence="9 18" id="KW-0479">Metal-binding</keyword>
<evidence type="ECO:0000259" key="20">
    <source>
        <dbReference type="PROSITE" id="PS51002"/>
    </source>
</evidence>
<dbReference type="InterPro" id="IPR005797">
    <property type="entry name" value="Cyt_b/b6_N"/>
</dbReference>
<feature type="transmembrane region" description="Helical" evidence="19">
    <location>
        <begin position="35"/>
        <end position="58"/>
    </location>
</feature>
<dbReference type="GeneID" id="34927633"/>
<evidence type="ECO:0000256" key="1">
    <source>
        <dbReference type="ARBA" id="ARBA00002566"/>
    </source>
</evidence>
<dbReference type="PANTHER" id="PTHR19271">
    <property type="entry name" value="CYTOCHROME B"/>
    <property type="match status" value="1"/>
</dbReference>
<dbReference type="AlphaFoldDB" id="A0A343L9S4"/>
<evidence type="ECO:0000256" key="6">
    <source>
        <dbReference type="ARBA" id="ARBA00022617"/>
    </source>
</evidence>
<feature type="transmembrane region" description="Helical" evidence="19">
    <location>
        <begin position="147"/>
        <end position="168"/>
    </location>
</feature>
<dbReference type="GO" id="GO:0046872">
    <property type="term" value="F:metal ion binding"/>
    <property type="evidence" value="ECO:0007669"/>
    <property type="project" value="UniProtKB-UniRule"/>
</dbReference>
<dbReference type="GO" id="GO:0045275">
    <property type="term" value="C:respiratory chain complex III"/>
    <property type="evidence" value="ECO:0007669"/>
    <property type="project" value="InterPro"/>
</dbReference>
<feature type="transmembrane region" description="Helical" evidence="19">
    <location>
        <begin position="320"/>
        <end position="340"/>
    </location>
</feature>
<evidence type="ECO:0000259" key="21">
    <source>
        <dbReference type="PROSITE" id="PS51003"/>
    </source>
</evidence>
<evidence type="ECO:0000256" key="16">
    <source>
        <dbReference type="ARBA" id="ARBA00023136"/>
    </source>
</evidence>
<feature type="transmembrane region" description="Helical" evidence="19">
    <location>
        <begin position="79"/>
        <end position="100"/>
    </location>
</feature>
<dbReference type="InterPro" id="IPR005798">
    <property type="entry name" value="Cyt_b/b6_C"/>
</dbReference>
<evidence type="ECO:0000256" key="9">
    <source>
        <dbReference type="ARBA" id="ARBA00022723"/>
    </source>
</evidence>
<dbReference type="Pfam" id="PF00033">
    <property type="entry name" value="Cytochrome_B"/>
    <property type="match status" value="1"/>
</dbReference>
<comment type="function">
    <text evidence="1 19">Component of the ubiquinol-cytochrome c reductase complex (complex III or cytochrome b-c1 complex) that is part of the mitochondrial respiratory chain. The b-c1 complex mediates electron transfer from ubiquinol to cytochrome c. Contributes to the generation of a proton gradient across the mitochondrial membrane that is then used for ATP synthesis.</text>
</comment>
<accession>A0A343L9S4</accession>
<evidence type="ECO:0000256" key="12">
    <source>
        <dbReference type="ARBA" id="ARBA00022989"/>
    </source>
</evidence>
<keyword evidence="14" id="KW-0830">Ubiquinone</keyword>
<evidence type="ECO:0000256" key="14">
    <source>
        <dbReference type="ARBA" id="ARBA00023075"/>
    </source>
</evidence>
<keyword evidence="16 19" id="KW-0472">Membrane</keyword>
<keyword evidence="12 19" id="KW-1133">Transmembrane helix</keyword>
<comment type="cofactor">
    <cofactor evidence="19">
        <name>heme b</name>
        <dbReference type="ChEBI" id="CHEBI:60344"/>
    </cofactor>
    <text evidence="19">Binds 2 heme groups non-covalently.</text>
</comment>
<feature type="domain" description="Cytochrome b/b6 C-terminal region profile" evidence="21">
    <location>
        <begin position="212"/>
        <end position="380"/>
    </location>
</feature>
<organism evidence="22">
    <name type="scientific">Apis nuluensis</name>
    <dbReference type="NCBI Taxonomy" id="96030"/>
    <lineage>
        <taxon>Eukaryota</taxon>
        <taxon>Metazoa</taxon>
        <taxon>Ecdysozoa</taxon>
        <taxon>Arthropoda</taxon>
        <taxon>Hexapoda</taxon>
        <taxon>Insecta</taxon>
        <taxon>Pterygota</taxon>
        <taxon>Neoptera</taxon>
        <taxon>Endopterygota</taxon>
        <taxon>Hymenoptera</taxon>
        <taxon>Apocrita</taxon>
        <taxon>Aculeata</taxon>
        <taxon>Apoidea</taxon>
        <taxon>Anthophila</taxon>
        <taxon>Apidae</taxon>
        <taxon>Apis</taxon>
    </lineage>
</organism>
<dbReference type="CTD" id="4519"/>
<protein>
    <recommendedName>
        <fullName evidence="4 19">Cytochrome b</fullName>
    </recommendedName>
</protein>
<comment type="cofactor">
    <cofactor evidence="18">
        <name>heme</name>
        <dbReference type="ChEBI" id="CHEBI:30413"/>
    </cofactor>
    <text evidence="18">Binds 2 heme groups non-covalently.</text>
</comment>
<evidence type="ECO:0000256" key="17">
    <source>
        <dbReference type="PIRSR" id="PIRSR038885-1"/>
    </source>
</evidence>
<comment type="subunit">
    <text evidence="3">The main subunits of complex b-c1 are: cytochrome b, cytochrome c1 and the Rieske protein.</text>
</comment>
<evidence type="ECO:0000256" key="3">
    <source>
        <dbReference type="ARBA" id="ARBA00011649"/>
    </source>
</evidence>